<dbReference type="PROSITE" id="PS00077">
    <property type="entry name" value="COX1_CUB"/>
    <property type="match status" value="1"/>
</dbReference>
<evidence type="ECO:0000256" key="1">
    <source>
        <dbReference type="ARBA" id="ARBA00004651"/>
    </source>
</evidence>
<keyword evidence="12" id="KW-0186">Copper</keyword>
<comment type="subcellular location">
    <subcellularLocation>
        <location evidence="1">Cell membrane</location>
        <topology evidence="1">Multi-pass membrane protein</topology>
    </subcellularLocation>
</comment>
<feature type="transmembrane region" description="Helical" evidence="16">
    <location>
        <begin position="731"/>
        <end position="754"/>
    </location>
</feature>
<dbReference type="InterPro" id="IPR000883">
    <property type="entry name" value="Cyt_C_Oxase_1"/>
</dbReference>
<evidence type="ECO:0000256" key="6">
    <source>
        <dbReference type="ARBA" id="ARBA00022660"/>
    </source>
</evidence>
<sequence>MSSASSEPPARHASGRRATVEEAIDAAPPMPAPDDGLSPLERHKALEALWSSGRGLQRLSSVNHTVLGIRIMLTASVFFGVGGLLAMLIRAQLATPETAFLDAPAYAQVFTMHGTLMMFLFAIPMLEGIAMYLLPKMMGGRDHAFPRLAAYGYWCYLFGGVTLLTALVLGLAPASGWFMYTPLSSDVYSPGINSDIWLLGITFVEISSIAVGIELSVTILRMRAPGMSLARMPIFAWYMLITALMIVVGFPPLAMGSLLLEAERAFGLPFFDPTRGGDPLLWQHLFWIFGHPEVYIIFLPAAGMLATLIPTFARRPLVAYKAVVAAIIAMGIISFLIWAHHMFTVGMPKLAVDFFAVASSAVVLPTAVQLFALIATMAAGRMIRSVPMLYAFGFFAVFVNGGLTGVMVAVAPFNFQIHDTHFVVAHMHYVLFGSLVFGALAGLYYWLPHLTGRLSIHRLSIPAFWLIFLGFNGTFLLMHLTGLLGMPRRVYSYGWDDGWAALNLVSSVGGFIQTMGFGLVILDVILTRRHGPRFRRNPWGAQTMEWATATPPPNYNFAALPHVDRRGDKLDPTTLGGQLAAGRGYLATPRGWQETMVVEAVSGRADHFAILPRRTYLPLIQGLVTWGAILCILLKLYPLAAGLTVVLAALFILGAQGAGLERDHGPLPVGGGLALPPHPEVRNSLPVWGMTFTLLANAAMYGALGFGVLYLRLTAPNWPPPPEAMALRGPGVALAALVAVGLIFAAAAVSRLTIRANDRDEAKGRWIVATALPLAGATLLGFWLLASGHLPDPRAHALGATLNGLVAYVAVHAAVGLAFLASNALRSAGGWTSPRRGTDFLLTRMWLDYTAATAAISLGLAALVV</sequence>
<evidence type="ECO:0000256" key="16">
    <source>
        <dbReference type="SAM" id="Phobius"/>
    </source>
</evidence>
<evidence type="ECO:0000256" key="12">
    <source>
        <dbReference type="ARBA" id="ARBA00023008"/>
    </source>
</evidence>
<dbReference type="GO" id="GO:0009060">
    <property type="term" value="P:aerobic respiration"/>
    <property type="evidence" value="ECO:0007669"/>
    <property type="project" value="InterPro"/>
</dbReference>
<dbReference type="PRINTS" id="PR01165">
    <property type="entry name" value="CYCOXIDASEI"/>
</dbReference>
<evidence type="ECO:0000259" key="17">
    <source>
        <dbReference type="PROSITE" id="PS50855"/>
    </source>
</evidence>
<gene>
    <name evidence="18" type="ORF">SAMN04487971_10858</name>
</gene>
<keyword evidence="8" id="KW-0479">Metal-binding</keyword>
<feature type="transmembrane region" description="Helical" evidence="16">
    <location>
        <begin position="234"/>
        <end position="260"/>
    </location>
</feature>
<dbReference type="SUPFAM" id="SSF81442">
    <property type="entry name" value="Cytochrome c oxidase subunit I-like"/>
    <property type="match status" value="1"/>
</dbReference>
<feature type="transmembrane region" description="Helical" evidence="16">
    <location>
        <begin position="643"/>
        <end position="660"/>
    </location>
</feature>
<evidence type="ECO:0000256" key="13">
    <source>
        <dbReference type="ARBA" id="ARBA00023136"/>
    </source>
</evidence>
<feature type="transmembrane region" description="Helical" evidence="16">
    <location>
        <begin position="687"/>
        <end position="711"/>
    </location>
</feature>
<comment type="similarity">
    <text evidence="2 14">Belongs to the heme-copper respiratory oxidase family.</text>
</comment>
<dbReference type="RefSeq" id="WP_245688803.1">
    <property type="nucleotide sequence ID" value="NZ_FNGE01000008.1"/>
</dbReference>
<organism evidence="18 19">
    <name type="scientific">Paracoccus chinensis</name>
    <dbReference type="NCBI Taxonomy" id="525640"/>
    <lineage>
        <taxon>Bacteria</taxon>
        <taxon>Pseudomonadati</taxon>
        <taxon>Pseudomonadota</taxon>
        <taxon>Alphaproteobacteria</taxon>
        <taxon>Rhodobacterales</taxon>
        <taxon>Paracoccaceae</taxon>
        <taxon>Paracoccus</taxon>
    </lineage>
</organism>
<feature type="transmembrane region" description="Helical" evidence="16">
    <location>
        <begin position="318"/>
        <end position="339"/>
    </location>
</feature>
<evidence type="ECO:0000256" key="14">
    <source>
        <dbReference type="RuleBase" id="RU000370"/>
    </source>
</evidence>
<proteinExistence type="inferred from homology"/>
<feature type="transmembrane region" description="Helical" evidence="16">
    <location>
        <begin position="459"/>
        <end position="480"/>
    </location>
</feature>
<keyword evidence="5 14" id="KW-0349">Heme</keyword>
<feature type="transmembrane region" description="Helical" evidence="16">
    <location>
        <begin position="280"/>
        <end position="306"/>
    </location>
</feature>
<accession>A0A1G9IN31</accession>
<evidence type="ECO:0000256" key="2">
    <source>
        <dbReference type="ARBA" id="ARBA00009578"/>
    </source>
</evidence>
<evidence type="ECO:0000313" key="19">
    <source>
        <dbReference type="Proteomes" id="UP000199555"/>
    </source>
</evidence>
<dbReference type="GO" id="GO:0020037">
    <property type="term" value="F:heme binding"/>
    <property type="evidence" value="ECO:0007669"/>
    <property type="project" value="InterPro"/>
</dbReference>
<evidence type="ECO:0000256" key="4">
    <source>
        <dbReference type="ARBA" id="ARBA00022475"/>
    </source>
</evidence>
<dbReference type="PANTHER" id="PTHR10422">
    <property type="entry name" value="CYTOCHROME C OXIDASE SUBUNIT 1"/>
    <property type="match status" value="1"/>
</dbReference>
<feature type="transmembrane region" description="Helical" evidence="16">
    <location>
        <begin position="354"/>
        <end position="377"/>
    </location>
</feature>
<dbReference type="GO" id="GO:0004129">
    <property type="term" value="F:cytochrome-c oxidase activity"/>
    <property type="evidence" value="ECO:0007669"/>
    <property type="project" value="InterPro"/>
</dbReference>
<evidence type="ECO:0000256" key="10">
    <source>
        <dbReference type="ARBA" id="ARBA00022989"/>
    </source>
</evidence>
<dbReference type="STRING" id="525640.SAMN04487971_10858"/>
<keyword evidence="3 14" id="KW-0813">Transport</keyword>
<feature type="domain" description="Cytochrome oxidase subunit I profile" evidence="17">
    <location>
        <begin position="44"/>
        <end position="564"/>
    </location>
</feature>
<dbReference type="Pfam" id="PF00115">
    <property type="entry name" value="COX1"/>
    <property type="match status" value="1"/>
</dbReference>
<keyword evidence="4" id="KW-1003">Cell membrane</keyword>
<dbReference type="Proteomes" id="UP000199555">
    <property type="component" value="Unassembled WGS sequence"/>
</dbReference>
<dbReference type="GO" id="GO:0046872">
    <property type="term" value="F:metal ion binding"/>
    <property type="evidence" value="ECO:0007669"/>
    <property type="project" value="UniProtKB-KW"/>
</dbReference>
<keyword evidence="13 16" id="KW-0472">Membrane</keyword>
<keyword evidence="7 14" id="KW-0812">Transmembrane</keyword>
<feature type="transmembrane region" description="Helical" evidence="16">
    <location>
        <begin position="154"/>
        <end position="176"/>
    </location>
</feature>
<feature type="transmembrane region" description="Helical" evidence="16">
    <location>
        <begin position="500"/>
        <end position="526"/>
    </location>
</feature>
<evidence type="ECO:0000256" key="3">
    <source>
        <dbReference type="ARBA" id="ARBA00022448"/>
    </source>
</evidence>
<dbReference type="PROSITE" id="PS50855">
    <property type="entry name" value="COX1"/>
    <property type="match status" value="1"/>
</dbReference>
<dbReference type="InterPro" id="IPR036927">
    <property type="entry name" value="Cyt_c_oxase-like_su1_sf"/>
</dbReference>
<dbReference type="GO" id="GO:0022904">
    <property type="term" value="P:respiratory electron transport chain"/>
    <property type="evidence" value="ECO:0007669"/>
    <property type="project" value="TreeGrafter"/>
</dbReference>
<feature type="transmembrane region" description="Helical" evidence="16">
    <location>
        <begin position="389"/>
        <end position="415"/>
    </location>
</feature>
<name>A0A1G9IN31_9RHOB</name>
<keyword evidence="6 14" id="KW-0679">Respiratory chain</keyword>
<keyword evidence="19" id="KW-1185">Reference proteome</keyword>
<feature type="transmembrane region" description="Helical" evidence="16">
    <location>
        <begin position="766"/>
        <end position="785"/>
    </location>
</feature>
<keyword evidence="10 16" id="KW-1133">Transmembrane helix</keyword>
<feature type="transmembrane region" description="Helical" evidence="16">
    <location>
        <begin position="67"/>
        <end position="89"/>
    </location>
</feature>
<feature type="transmembrane region" description="Helical" evidence="16">
    <location>
        <begin position="846"/>
        <end position="864"/>
    </location>
</feature>
<dbReference type="PANTHER" id="PTHR10422:SF35">
    <property type="entry name" value="CYTOCHROME BO(3) UBIQUINOL OXIDASE SUBUNIT 1"/>
    <property type="match status" value="1"/>
</dbReference>
<feature type="region of interest" description="Disordered" evidence="15">
    <location>
        <begin position="1"/>
        <end position="38"/>
    </location>
</feature>
<evidence type="ECO:0000256" key="8">
    <source>
        <dbReference type="ARBA" id="ARBA00022723"/>
    </source>
</evidence>
<evidence type="ECO:0000256" key="11">
    <source>
        <dbReference type="ARBA" id="ARBA00023004"/>
    </source>
</evidence>
<feature type="transmembrane region" description="Helical" evidence="16">
    <location>
        <begin position="427"/>
        <end position="447"/>
    </location>
</feature>
<dbReference type="Gene3D" id="1.20.210.10">
    <property type="entry name" value="Cytochrome c oxidase-like, subunit I domain"/>
    <property type="match status" value="1"/>
</dbReference>
<evidence type="ECO:0000256" key="15">
    <source>
        <dbReference type="SAM" id="MobiDB-lite"/>
    </source>
</evidence>
<dbReference type="AlphaFoldDB" id="A0A1G9IN31"/>
<protein>
    <submittedName>
        <fullName evidence="18">Cytochrome c oxidase subunit I+III</fullName>
    </submittedName>
</protein>
<reference evidence="19" key="1">
    <citation type="submission" date="2016-10" db="EMBL/GenBank/DDBJ databases">
        <authorList>
            <person name="Varghese N."/>
            <person name="Submissions S."/>
        </authorList>
    </citation>
    <scope>NUCLEOTIDE SEQUENCE [LARGE SCALE GENOMIC DNA]</scope>
    <source>
        <strain evidence="19">CGMCC 1.7655</strain>
    </source>
</reference>
<evidence type="ECO:0000256" key="5">
    <source>
        <dbReference type="ARBA" id="ARBA00022617"/>
    </source>
</evidence>
<keyword evidence="9 14" id="KW-0249">Electron transport</keyword>
<keyword evidence="11" id="KW-0408">Iron</keyword>
<evidence type="ECO:0000313" key="18">
    <source>
        <dbReference type="EMBL" id="SDL26294.1"/>
    </source>
</evidence>
<evidence type="ECO:0000256" key="7">
    <source>
        <dbReference type="ARBA" id="ARBA00022692"/>
    </source>
</evidence>
<evidence type="ECO:0000256" key="9">
    <source>
        <dbReference type="ARBA" id="ARBA00022982"/>
    </source>
</evidence>
<dbReference type="GO" id="GO:0005886">
    <property type="term" value="C:plasma membrane"/>
    <property type="evidence" value="ECO:0007669"/>
    <property type="project" value="UniProtKB-SubCell"/>
</dbReference>
<dbReference type="InterPro" id="IPR023616">
    <property type="entry name" value="Cyt_c_oxase-like_su1_dom"/>
</dbReference>
<feature type="transmembrane region" description="Helical" evidence="16">
    <location>
        <begin position="196"/>
        <end position="222"/>
    </location>
</feature>
<feature type="transmembrane region" description="Helical" evidence="16">
    <location>
        <begin position="109"/>
        <end position="134"/>
    </location>
</feature>
<dbReference type="InterPro" id="IPR023615">
    <property type="entry name" value="Cyt_c_Oxase_su1_BS"/>
</dbReference>
<dbReference type="EMBL" id="FNGE01000008">
    <property type="protein sequence ID" value="SDL26294.1"/>
    <property type="molecule type" value="Genomic_DNA"/>
</dbReference>
<feature type="transmembrane region" description="Helical" evidence="16">
    <location>
        <begin position="805"/>
        <end position="825"/>
    </location>
</feature>
<dbReference type="GO" id="GO:0015990">
    <property type="term" value="P:electron transport coupled proton transport"/>
    <property type="evidence" value="ECO:0007669"/>
    <property type="project" value="TreeGrafter"/>
</dbReference>